<organism evidence="7 8">
    <name type="scientific">Paramuribaculum intestinale</name>
    <dbReference type="NCBI Taxonomy" id="2094151"/>
    <lineage>
        <taxon>Bacteria</taxon>
        <taxon>Pseudomonadati</taxon>
        <taxon>Bacteroidota</taxon>
        <taxon>Bacteroidia</taxon>
        <taxon>Bacteroidales</taxon>
        <taxon>Muribaculaceae</taxon>
        <taxon>Paramuribaculum</taxon>
    </lineage>
</organism>
<comment type="caution">
    <text evidence="7">The sequence shown here is derived from an EMBL/GenBank/DDBJ whole genome shotgun (WGS) entry which is preliminary data.</text>
</comment>
<name>A0A2V1IT70_9BACT</name>
<dbReference type="PROSITE" id="PS51635">
    <property type="entry name" value="PNPLA"/>
    <property type="match status" value="1"/>
</dbReference>
<feature type="chain" id="PRO_5016085171" evidence="5">
    <location>
        <begin position="23"/>
        <end position="778"/>
    </location>
</feature>
<feature type="short sequence motif" description="GXGXXG" evidence="4">
    <location>
        <begin position="44"/>
        <end position="49"/>
    </location>
</feature>
<feature type="active site" description="Nucleophile" evidence="4">
    <location>
        <position position="73"/>
    </location>
</feature>
<evidence type="ECO:0000256" key="5">
    <source>
        <dbReference type="SAM" id="SignalP"/>
    </source>
</evidence>
<dbReference type="SUPFAM" id="SSF52151">
    <property type="entry name" value="FabD/lysophospholipase-like"/>
    <property type="match status" value="1"/>
</dbReference>
<dbReference type="AlphaFoldDB" id="A0A2V1IT70"/>
<evidence type="ECO:0000256" key="4">
    <source>
        <dbReference type="PROSITE-ProRule" id="PRU01161"/>
    </source>
</evidence>
<keyword evidence="2 4" id="KW-0442">Lipid degradation</keyword>
<feature type="short sequence motif" description="GXSXG" evidence="4">
    <location>
        <begin position="71"/>
        <end position="75"/>
    </location>
</feature>
<dbReference type="Pfam" id="PF01734">
    <property type="entry name" value="Patatin"/>
    <property type="match status" value="1"/>
</dbReference>
<reference evidence="8" key="1">
    <citation type="submission" date="2018-02" db="EMBL/GenBank/DDBJ databases">
        <authorList>
            <person name="Clavel T."/>
            <person name="Strowig T."/>
        </authorList>
    </citation>
    <scope>NUCLEOTIDE SEQUENCE [LARGE SCALE GENOMIC DNA]</scope>
    <source>
        <strain evidence="8">DSM 100764</strain>
    </source>
</reference>
<proteinExistence type="predicted"/>
<dbReference type="EMBL" id="PUBV01000009">
    <property type="protein sequence ID" value="PWB07925.1"/>
    <property type="molecule type" value="Genomic_DNA"/>
</dbReference>
<dbReference type="InterPro" id="IPR050301">
    <property type="entry name" value="NTE"/>
</dbReference>
<dbReference type="InterPro" id="IPR002641">
    <property type="entry name" value="PNPLA_dom"/>
</dbReference>
<evidence type="ECO:0000256" key="1">
    <source>
        <dbReference type="ARBA" id="ARBA00022801"/>
    </source>
</evidence>
<keyword evidence="8" id="KW-1185">Reference proteome</keyword>
<dbReference type="CDD" id="cd07205">
    <property type="entry name" value="Pat_PNPLA6_PNPLA7_NTE1_like"/>
    <property type="match status" value="1"/>
</dbReference>
<dbReference type="GO" id="GO:0016042">
    <property type="term" value="P:lipid catabolic process"/>
    <property type="evidence" value="ECO:0007669"/>
    <property type="project" value="UniProtKB-UniRule"/>
</dbReference>
<feature type="signal peptide" evidence="5">
    <location>
        <begin position="1"/>
        <end position="22"/>
    </location>
</feature>
<dbReference type="Gene3D" id="3.40.1090.10">
    <property type="entry name" value="Cytosolic phospholipase A2 catalytic domain"/>
    <property type="match status" value="2"/>
</dbReference>
<evidence type="ECO:0000313" key="8">
    <source>
        <dbReference type="Proteomes" id="UP000244925"/>
    </source>
</evidence>
<dbReference type="PANTHER" id="PTHR14226">
    <property type="entry name" value="NEUROPATHY TARGET ESTERASE/SWISS CHEESE D.MELANOGASTER"/>
    <property type="match status" value="1"/>
</dbReference>
<keyword evidence="3 4" id="KW-0443">Lipid metabolism</keyword>
<dbReference type="Proteomes" id="UP000244925">
    <property type="component" value="Unassembled WGS sequence"/>
</dbReference>
<dbReference type="PANTHER" id="PTHR14226:SF29">
    <property type="entry name" value="NEUROPATHY TARGET ESTERASE SWS"/>
    <property type="match status" value="1"/>
</dbReference>
<dbReference type="InterPro" id="IPR016035">
    <property type="entry name" value="Acyl_Trfase/lysoPLipase"/>
</dbReference>
<gene>
    <name evidence="7" type="ORF">C5O25_06075</name>
</gene>
<evidence type="ECO:0000256" key="3">
    <source>
        <dbReference type="ARBA" id="ARBA00023098"/>
    </source>
</evidence>
<sequence length="778" mass="85985">MNDRIICLLSMICIYASAYAHDATLPTDSAHYIGHQAVGLVLSGGGAKGIAHIAVIKALEENDIPIDYIAGTSMGAVVGGLYAAGYTPDEMMALIKSEGFADWSTGKIDPDYLYYFDREPSSPAMVKVNLGSSGNGRPVSVLPTSLINPLPMNFAFMDLFAAYTAQCGGDFDRLFVPLRTVTSDVYSKHKIVLSHGSLGDAVRASMSFPLVFRPIEIDSVLVYDGGIYDNYPFNVMRTDFAPDIMIGSNVSGPDKKPQQNNVLQQLEDMIIQNNDYDMPADWGVSINVPVRMYGVLDFDKADTIYAIGYRAAMEMMDSIKTRVTTRIPSEVRQIRRMAFKAATPYVRFDSVSVEGGTSRQNEFIRYLFTHNTPDTFGIKRARDSYYRAITPGKLENLVPQAVYDDSTGMFNLRLKANVKNNFQVAAGGYVSTSTSSMLYFSGGYNTLSFNSLTTSANIWLGQSYQAALIDARFSLLTRIPSALRFQAVASRQKFHESDELFFQDNIPIFVTDTELFGRISYVMSAGRPAKLEFGIGAGLIKNRFFPTSGTDFRSSLRDHTYRHLVEGRLGYEYNTLDNINYPTSGSHINIRLTGATGRYRFEPAGTDHTADISRHTIIGQAEVKATHYFTIGRKAALGTEVQALISNRGLQSGYGATLVMAPSYTPTPSTYNSFNPALRANSFVTASMVPIWKISSSVQLRTTLCAFMPYRRILENPDGTARYGRRFGTAHFFGESALAFTLPFATLSAYANYCSYPARNWNFGISLGLFVLAPRFLH</sequence>
<evidence type="ECO:0000256" key="2">
    <source>
        <dbReference type="ARBA" id="ARBA00022963"/>
    </source>
</evidence>
<feature type="active site" description="Proton acceptor" evidence="4">
    <location>
        <position position="224"/>
    </location>
</feature>
<accession>A0A2V1IT70</accession>
<feature type="domain" description="PNPLA" evidence="6">
    <location>
        <begin position="40"/>
        <end position="237"/>
    </location>
</feature>
<keyword evidence="5" id="KW-0732">Signal</keyword>
<feature type="short sequence motif" description="DGA/G" evidence="4">
    <location>
        <begin position="224"/>
        <end position="226"/>
    </location>
</feature>
<protein>
    <submittedName>
        <fullName evidence="7">Patatin</fullName>
    </submittedName>
</protein>
<evidence type="ECO:0000313" key="7">
    <source>
        <dbReference type="EMBL" id="PWB07925.1"/>
    </source>
</evidence>
<evidence type="ECO:0000259" key="6">
    <source>
        <dbReference type="PROSITE" id="PS51635"/>
    </source>
</evidence>
<keyword evidence="1 4" id="KW-0378">Hydrolase</keyword>
<dbReference type="GO" id="GO:0016787">
    <property type="term" value="F:hydrolase activity"/>
    <property type="evidence" value="ECO:0007669"/>
    <property type="project" value="UniProtKB-UniRule"/>
</dbReference>